<protein>
    <recommendedName>
        <fullName evidence="10">Cysteine desulfurase IscS</fullName>
        <ecNumber evidence="10">2.8.1.7</ecNumber>
    </recommendedName>
</protein>
<evidence type="ECO:0000256" key="5">
    <source>
        <dbReference type="ARBA" id="ARBA00022723"/>
    </source>
</evidence>
<dbReference type="NCBIfam" id="NF010611">
    <property type="entry name" value="PRK14012.1"/>
    <property type="match status" value="1"/>
</dbReference>
<dbReference type="PIRSF" id="PIRSF005572">
    <property type="entry name" value="NifS"/>
    <property type="match status" value="1"/>
</dbReference>
<dbReference type="Proteomes" id="UP000590068">
    <property type="component" value="Unassembled WGS sequence"/>
</dbReference>
<comment type="subcellular location">
    <subcellularLocation>
        <location evidence="10">Cytoplasm</location>
    </subcellularLocation>
</comment>
<comment type="subunit">
    <text evidence="10">Homodimer. Forms a heterotetramer with IscU, interacts with other sulfur acceptors.</text>
</comment>
<dbReference type="InterPro" id="IPR015421">
    <property type="entry name" value="PyrdxlP-dep_Trfase_major"/>
</dbReference>
<evidence type="ECO:0000256" key="9">
    <source>
        <dbReference type="ARBA" id="ARBA00050776"/>
    </source>
</evidence>
<feature type="active site" description="Cysteine persulfide intermediate" evidence="10">
    <location>
        <position position="328"/>
    </location>
</feature>
<dbReference type="InterPro" id="IPR020578">
    <property type="entry name" value="Aminotrans_V_PyrdxlP_BS"/>
</dbReference>
<dbReference type="InterPro" id="IPR000192">
    <property type="entry name" value="Aminotrans_V_dom"/>
</dbReference>
<evidence type="ECO:0000256" key="6">
    <source>
        <dbReference type="ARBA" id="ARBA00022898"/>
    </source>
</evidence>
<dbReference type="InterPro" id="IPR015422">
    <property type="entry name" value="PyrdxlP-dep_Trfase_small"/>
</dbReference>
<proteinExistence type="inferred from homology"/>
<comment type="similarity">
    <text evidence="2 10">Belongs to the class-V pyridoxal-phosphate-dependent aminotransferase family. NifS/IscS subfamily.</text>
</comment>
<dbReference type="PROSITE" id="PS00595">
    <property type="entry name" value="AA_TRANSFER_CLASS_5"/>
    <property type="match status" value="1"/>
</dbReference>
<dbReference type="EC" id="2.8.1.7" evidence="10"/>
<feature type="domain" description="Aminotransferase class V" evidence="12">
    <location>
        <begin position="5"/>
        <end position="368"/>
    </location>
</feature>
<accession>A0ABX1U239</accession>
<evidence type="ECO:0000256" key="8">
    <source>
        <dbReference type="ARBA" id="ARBA00023014"/>
    </source>
</evidence>
<comment type="cofactor">
    <cofactor evidence="1 10 11">
        <name>pyridoxal 5'-phosphate</name>
        <dbReference type="ChEBI" id="CHEBI:597326"/>
    </cofactor>
</comment>
<dbReference type="NCBIfam" id="NF002806">
    <property type="entry name" value="PRK02948.1"/>
    <property type="match status" value="1"/>
</dbReference>
<dbReference type="PANTHER" id="PTHR11601">
    <property type="entry name" value="CYSTEINE DESULFURYLASE FAMILY MEMBER"/>
    <property type="match status" value="1"/>
</dbReference>
<comment type="caution">
    <text evidence="13">The sequence shown here is derived from an EMBL/GenBank/DDBJ whole genome shotgun (WGS) entry which is preliminary data.</text>
</comment>
<gene>
    <name evidence="10" type="primary">iscS</name>
    <name evidence="13" type="ORF">HJ568_00785</name>
</gene>
<feature type="binding site" evidence="10">
    <location>
        <begin position="75"/>
        <end position="76"/>
    </location>
    <ligand>
        <name>pyridoxal 5'-phosphate</name>
        <dbReference type="ChEBI" id="CHEBI:597326"/>
    </ligand>
</feature>
<dbReference type="NCBIfam" id="TIGR02006">
    <property type="entry name" value="IscS"/>
    <property type="match status" value="1"/>
</dbReference>
<evidence type="ECO:0000256" key="3">
    <source>
        <dbReference type="ARBA" id="ARBA00022679"/>
    </source>
</evidence>
<evidence type="ECO:0000256" key="1">
    <source>
        <dbReference type="ARBA" id="ARBA00001933"/>
    </source>
</evidence>
<evidence type="ECO:0000256" key="2">
    <source>
        <dbReference type="ARBA" id="ARBA00006490"/>
    </source>
</evidence>
<feature type="binding site" evidence="10">
    <location>
        <position position="243"/>
    </location>
    <ligand>
        <name>pyridoxal 5'-phosphate</name>
        <dbReference type="ChEBI" id="CHEBI:597326"/>
    </ligand>
</feature>
<keyword evidence="5 10" id="KW-0479">Metal-binding</keyword>
<sequence length="404" mass="45218">MKLPIYLDYSATCPVDERVAEKMVQYMTMDGTFGNPASRSHRYGWQAEEAVDTAREQIADLLNADPREIVFTSGATESDNLAIKGAARFYSKKGKHIITCKTEHKAVLDPCRQLEREGFEVTYLAPEANGIIDLNKLKDEMREDTVLVSIMHVNNEIGVIQDITSIGELCRERKIVFHVDAAQSAGKLPIDVQETKVDLLSLSAHKAYGPKGIGALYVRRKPRIRLEAQMHGGGHERGFRSGTLPTHQIVGMGEAFRVAKLDMEKDYQHALNLRNRLFNAVKDLEAVTVNGDFEQRVPHNLNVSFAFVEGESLLMSLKDLAVSSGSACTSASLEPSYVLRALGLNDELAHSSVRFSFGRYTTEEEIDYAVEQIRTAVTKLRDMSPLWDMYKEGIDLDTVEWAHH</sequence>
<evidence type="ECO:0000256" key="7">
    <source>
        <dbReference type="ARBA" id="ARBA00023004"/>
    </source>
</evidence>
<dbReference type="EMBL" id="JABCJR010000001">
    <property type="protein sequence ID" value="NMR68502.1"/>
    <property type="molecule type" value="Genomic_DNA"/>
</dbReference>
<evidence type="ECO:0000259" key="12">
    <source>
        <dbReference type="Pfam" id="PF00266"/>
    </source>
</evidence>
<dbReference type="InterPro" id="IPR016454">
    <property type="entry name" value="Cysteine_dSase"/>
</dbReference>
<evidence type="ECO:0000313" key="13">
    <source>
        <dbReference type="EMBL" id="NMR68502.1"/>
    </source>
</evidence>
<keyword evidence="6 10" id="KW-0663">Pyridoxal phosphate</keyword>
<feature type="binding site" evidence="10">
    <location>
        <begin position="203"/>
        <end position="205"/>
    </location>
    <ligand>
        <name>pyridoxal 5'-phosphate</name>
        <dbReference type="ChEBI" id="CHEBI:597326"/>
    </ligand>
</feature>
<comment type="pathway">
    <text evidence="10">Cofactor biosynthesis; iron-sulfur cluster biosynthesis.</text>
</comment>
<dbReference type="InterPro" id="IPR015424">
    <property type="entry name" value="PyrdxlP-dep_Trfase"/>
</dbReference>
<dbReference type="Gene3D" id="3.40.640.10">
    <property type="entry name" value="Type I PLP-dependent aspartate aminotransferase-like (Major domain)"/>
    <property type="match status" value="1"/>
</dbReference>
<dbReference type="SUPFAM" id="SSF53383">
    <property type="entry name" value="PLP-dependent transferases"/>
    <property type="match status" value="1"/>
</dbReference>
<feature type="binding site" evidence="10">
    <location>
        <position position="155"/>
    </location>
    <ligand>
        <name>pyridoxal 5'-phosphate</name>
        <dbReference type="ChEBI" id="CHEBI:597326"/>
    </ligand>
</feature>
<keyword evidence="14" id="KW-1185">Reference proteome</keyword>
<dbReference type="PANTHER" id="PTHR11601:SF34">
    <property type="entry name" value="CYSTEINE DESULFURASE"/>
    <property type="match status" value="1"/>
</dbReference>
<organism evidence="13 14">
    <name type="scientific">Vibrio breoganii</name>
    <dbReference type="NCBI Taxonomy" id="553239"/>
    <lineage>
        <taxon>Bacteria</taxon>
        <taxon>Pseudomonadati</taxon>
        <taxon>Pseudomonadota</taxon>
        <taxon>Gammaproteobacteria</taxon>
        <taxon>Vibrionales</taxon>
        <taxon>Vibrionaceae</taxon>
        <taxon>Vibrio</taxon>
    </lineage>
</organism>
<keyword evidence="8 10" id="KW-0411">Iron-sulfur</keyword>
<dbReference type="GO" id="GO:0031071">
    <property type="term" value="F:cysteine desulfurase activity"/>
    <property type="evidence" value="ECO:0007669"/>
    <property type="project" value="UniProtKB-EC"/>
</dbReference>
<feature type="binding site" evidence="10">
    <location>
        <position position="183"/>
    </location>
    <ligand>
        <name>pyridoxal 5'-phosphate</name>
        <dbReference type="ChEBI" id="CHEBI:597326"/>
    </ligand>
</feature>
<evidence type="ECO:0000256" key="10">
    <source>
        <dbReference type="HAMAP-Rule" id="MF_00331"/>
    </source>
</evidence>
<keyword evidence="10" id="KW-0963">Cytoplasm</keyword>
<evidence type="ECO:0000256" key="11">
    <source>
        <dbReference type="RuleBase" id="RU004504"/>
    </source>
</evidence>
<evidence type="ECO:0000256" key="4">
    <source>
        <dbReference type="ARBA" id="ARBA00022714"/>
    </source>
</evidence>
<name>A0ABX1U239_9VIBR</name>
<keyword evidence="3 10" id="KW-0808">Transferase</keyword>
<dbReference type="InterPro" id="IPR010240">
    <property type="entry name" value="Cys_deSase_IscS"/>
</dbReference>
<reference evidence="13 14" key="1">
    <citation type="submission" date="2020-04" db="EMBL/GenBank/DDBJ databases">
        <title>WGS-Seq of Vibrio isolated by the O'Toole Lab.</title>
        <authorList>
            <person name="Mckone K.P."/>
            <person name="Whitaker R."/>
            <person name="Sevigney J.L."/>
            <person name="Herring J.B."/>
            <person name="O'Toole G."/>
        </authorList>
    </citation>
    <scope>NUCLEOTIDE SEQUENCE [LARGE SCALE GENOMIC DNA]</scope>
    <source>
        <strain evidence="13 14">BS_02</strain>
    </source>
</reference>
<feature type="binding site" description="via persulfide group" evidence="10">
    <location>
        <position position="328"/>
    </location>
    <ligand>
        <name>[2Fe-2S] cluster</name>
        <dbReference type="ChEBI" id="CHEBI:190135"/>
        <note>ligand shared with IscU</note>
    </ligand>
</feature>
<feature type="modified residue" description="N6-(pyridoxal phosphate)lysine" evidence="10">
    <location>
        <position position="206"/>
    </location>
</feature>
<dbReference type="Pfam" id="PF00266">
    <property type="entry name" value="Aminotran_5"/>
    <property type="match status" value="1"/>
</dbReference>
<keyword evidence="4 10" id="KW-0001">2Fe-2S</keyword>
<comment type="function">
    <text evidence="10">Master enzyme that delivers sulfur to a number of partners involved in Fe-S cluster assembly, tRNA modification or cofactor biosynthesis. Catalyzes the removal of elemental sulfur atoms from cysteine to produce alanine. Functions as a sulfur delivery protein for Fe-S cluster synthesis onto IscU, an Fe-S scaffold assembly protein, as well as other S acceptor proteins.</text>
</comment>
<dbReference type="HAMAP" id="MF_00331">
    <property type="entry name" value="Cys_desulf_IscS"/>
    <property type="match status" value="1"/>
</dbReference>
<evidence type="ECO:0000313" key="14">
    <source>
        <dbReference type="Proteomes" id="UP000590068"/>
    </source>
</evidence>
<dbReference type="Gene3D" id="3.90.1150.10">
    <property type="entry name" value="Aspartate Aminotransferase, domain 1"/>
    <property type="match status" value="1"/>
</dbReference>
<comment type="catalytic activity">
    <reaction evidence="9 10">
        <text>(sulfur carrier)-H + L-cysteine = (sulfur carrier)-SH + L-alanine</text>
        <dbReference type="Rhea" id="RHEA:43892"/>
        <dbReference type="Rhea" id="RHEA-COMP:14737"/>
        <dbReference type="Rhea" id="RHEA-COMP:14739"/>
        <dbReference type="ChEBI" id="CHEBI:29917"/>
        <dbReference type="ChEBI" id="CHEBI:35235"/>
        <dbReference type="ChEBI" id="CHEBI:57972"/>
        <dbReference type="ChEBI" id="CHEBI:64428"/>
        <dbReference type="EC" id="2.8.1.7"/>
    </reaction>
</comment>
<dbReference type="RefSeq" id="WP_102442887.1">
    <property type="nucleotide sequence ID" value="NZ_JABBXC010000001.1"/>
</dbReference>
<keyword evidence="7 10" id="KW-0408">Iron</keyword>